<protein>
    <submittedName>
        <fullName evidence="2">Uncharacterized protein</fullName>
    </submittedName>
</protein>
<dbReference type="AlphaFoldDB" id="A0A8J8T2S9"/>
<feature type="compositionally biased region" description="Polar residues" evidence="1">
    <location>
        <begin position="375"/>
        <end position="406"/>
    </location>
</feature>
<name>A0A8J8T2S9_HALGN</name>
<feature type="region of interest" description="Disordered" evidence="1">
    <location>
        <begin position="40"/>
        <end position="77"/>
    </location>
</feature>
<accession>A0A8J8T2S9</accession>
<reference evidence="2" key="1">
    <citation type="submission" date="2019-06" db="EMBL/GenBank/DDBJ databases">
        <authorList>
            <person name="Zheng W."/>
        </authorList>
    </citation>
    <scope>NUCLEOTIDE SEQUENCE</scope>
    <source>
        <strain evidence="2">QDHG01</strain>
    </source>
</reference>
<evidence type="ECO:0000256" key="1">
    <source>
        <dbReference type="SAM" id="MobiDB-lite"/>
    </source>
</evidence>
<feature type="compositionally biased region" description="Basic and acidic residues" evidence="1">
    <location>
        <begin position="474"/>
        <end position="483"/>
    </location>
</feature>
<dbReference type="Proteomes" id="UP000785679">
    <property type="component" value="Unassembled WGS sequence"/>
</dbReference>
<organism evidence="2 3">
    <name type="scientific">Halteria grandinella</name>
    <dbReference type="NCBI Taxonomy" id="5974"/>
    <lineage>
        <taxon>Eukaryota</taxon>
        <taxon>Sar</taxon>
        <taxon>Alveolata</taxon>
        <taxon>Ciliophora</taxon>
        <taxon>Intramacronucleata</taxon>
        <taxon>Spirotrichea</taxon>
        <taxon>Stichotrichia</taxon>
        <taxon>Sporadotrichida</taxon>
        <taxon>Halteriidae</taxon>
        <taxon>Halteria</taxon>
    </lineage>
</organism>
<feature type="region of interest" description="Disordered" evidence="1">
    <location>
        <begin position="473"/>
        <end position="494"/>
    </location>
</feature>
<sequence length="514" mass="57961">MGDVQSCCGDDRFLKANKQFETNLMPSFIKYGRRDLRLNDPNLTAPIPSSNVTPSSKAQGRRRGQGGTANVSLDNDEQGENKVLNGKQQNNHILISEDYQQEDQELQHPERMRSESPDDYQHMKDYQATENISIGDLLNNSHQIIQEATSDRTNENYKNQSAYLKSADKNQTNHFNFDFPHQNEAAQHTIQNSKSAIDKSLSNEPTFGQSPREGSRCDFSPEKFEFSLKQQLDKVAQRYQQYVQPSCSQLENFVSMKKSSQQLNTHESALKTSKTTTKVRKTVDSRQHLDESDKDRQSVISYSSGRMHNKFRKEPVPIVEVFLPHSQSEVQKIEQDSIIIVRVQNSEDQIGSEEMQDSTPAVSKIQNERYSNYTSIRRLDPSNSQGSDGQDGTFKRSQSQAISGGSTVRRRNFSLKKSESGGQSQNDGNSILIRVNPNEASNKSSQNETQIIALPLSEGGSFDDVQQFSARNHQIKESNKKNDQMTPSGVSKDIYTPLGIFSGKAKALAPRQYK</sequence>
<feature type="compositionally biased region" description="Basic and acidic residues" evidence="1">
    <location>
        <begin position="281"/>
        <end position="297"/>
    </location>
</feature>
<evidence type="ECO:0000313" key="2">
    <source>
        <dbReference type="EMBL" id="TNV79745.1"/>
    </source>
</evidence>
<gene>
    <name evidence="2" type="ORF">FGO68_gene5053</name>
</gene>
<proteinExistence type="predicted"/>
<keyword evidence="3" id="KW-1185">Reference proteome</keyword>
<feature type="region of interest" description="Disordered" evidence="1">
    <location>
        <begin position="375"/>
        <end position="430"/>
    </location>
</feature>
<feature type="region of interest" description="Disordered" evidence="1">
    <location>
        <begin position="261"/>
        <end position="302"/>
    </location>
</feature>
<comment type="caution">
    <text evidence="2">The sequence shown here is derived from an EMBL/GenBank/DDBJ whole genome shotgun (WGS) entry which is preliminary data.</text>
</comment>
<feature type="compositionally biased region" description="Polar residues" evidence="1">
    <location>
        <begin position="420"/>
        <end position="429"/>
    </location>
</feature>
<evidence type="ECO:0000313" key="3">
    <source>
        <dbReference type="Proteomes" id="UP000785679"/>
    </source>
</evidence>
<dbReference type="EMBL" id="RRYP01008482">
    <property type="protein sequence ID" value="TNV79745.1"/>
    <property type="molecule type" value="Genomic_DNA"/>
</dbReference>
<feature type="compositionally biased region" description="Polar residues" evidence="1">
    <location>
        <begin position="47"/>
        <end position="58"/>
    </location>
</feature>